<evidence type="ECO:0000313" key="2">
    <source>
        <dbReference type="Proteomes" id="UP000076962"/>
    </source>
</evidence>
<protein>
    <submittedName>
        <fullName evidence="1">Uncharacterized protein</fullName>
    </submittedName>
</protein>
<dbReference type="Proteomes" id="UP000076962">
    <property type="component" value="Unassembled WGS sequence"/>
</dbReference>
<organism evidence="1 2">
    <name type="scientific">Candidatus Thiomargarita nelsonii</name>
    <dbReference type="NCBI Taxonomy" id="1003181"/>
    <lineage>
        <taxon>Bacteria</taxon>
        <taxon>Pseudomonadati</taxon>
        <taxon>Pseudomonadota</taxon>
        <taxon>Gammaproteobacteria</taxon>
        <taxon>Thiotrichales</taxon>
        <taxon>Thiotrichaceae</taxon>
        <taxon>Thiomargarita</taxon>
    </lineage>
</organism>
<keyword evidence="2" id="KW-1185">Reference proteome</keyword>
<evidence type="ECO:0000313" key="1">
    <source>
        <dbReference type="EMBL" id="OAD21150.1"/>
    </source>
</evidence>
<gene>
    <name evidence="1" type="ORF">THIOM_003089</name>
</gene>
<accession>A0A176RZF8</accession>
<sequence>MLEFTHSWKPTSFIQLVTAFFEQYSLTMRGYLYSNSSLSSEKIIKIQSVYFTFS</sequence>
<proteinExistence type="predicted"/>
<dbReference type="EMBL" id="LUTY01001833">
    <property type="protein sequence ID" value="OAD21150.1"/>
    <property type="molecule type" value="Genomic_DNA"/>
</dbReference>
<comment type="caution">
    <text evidence="1">The sequence shown here is derived from an EMBL/GenBank/DDBJ whole genome shotgun (WGS) entry which is preliminary data.</text>
</comment>
<name>A0A176RZF8_9GAMM</name>
<dbReference type="AlphaFoldDB" id="A0A176RZF8"/>
<reference evidence="1 2" key="1">
    <citation type="submission" date="2016-05" db="EMBL/GenBank/DDBJ databases">
        <title>Single-cell genome of chain-forming Candidatus Thiomargarita nelsonii and comparison to other large sulfur-oxidizing bacteria.</title>
        <authorList>
            <person name="Winkel M."/>
            <person name="Salman V."/>
            <person name="Woyke T."/>
            <person name="Schulz-Vogt H."/>
            <person name="Richter M."/>
            <person name="Flood B."/>
            <person name="Bailey J."/>
            <person name="Amann R."/>
            <person name="Mussmann M."/>
        </authorList>
    </citation>
    <scope>NUCLEOTIDE SEQUENCE [LARGE SCALE GENOMIC DNA]</scope>
    <source>
        <strain evidence="1 2">THI036</strain>
    </source>
</reference>